<sequence length="200" mass="20089">MPLTTTGKNNLIGVTSYTHAGAYTDLGVTEVTGGSYARQSITWAAASGGTRANSAQVSIPIPAGTTVQAVGVWDALTAGASQGFWQIGSTLRAAGTVTASTDTFSSFGHGLAADDRVFFTGVGGEALPAGLSATVLYFVRSTGLTADAFTVSTTSGGAAVDITANGEVAWYRTIPQTFAIAGNLVLPATTGLVIDLNAFG</sequence>
<dbReference type="Pfam" id="PF23140">
    <property type="entry name" value="Gp80"/>
    <property type="match status" value="1"/>
</dbReference>
<proteinExistence type="predicted"/>
<name>A0A6J5LQX9_9CAUD</name>
<gene>
    <name evidence="1" type="ORF">UFOVP314_51</name>
</gene>
<accession>A0A6J5LQX9</accession>
<organism evidence="1">
    <name type="scientific">uncultured Caudovirales phage</name>
    <dbReference type="NCBI Taxonomy" id="2100421"/>
    <lineage>
        <taxon>Viruses</taxon>
        <taxon>Duplodnaviria</taxon>
        <taxon>Heunggongvirae</taxon>
        <taxon>Uroviricota</taxon>
        <taxon>Caudoviricetes</taxon>
        <taxon>Peduoviridae</taxon>
        <taxon>Maltschvirus</taxon>
        <taxon>Maltschvirus maltsch</taxon>
    </lineage>
</organism>
<dbReference type="InterPro" id="IPR056908">
    <property type="entry name" value="Gp80-like"/>
</dbReference>
<reference evidence="1" key="1">
    <citation type="submission" date="2020-04" db="EMBL/GenBank/DDBJ databases">
        <authorList>
            <person name="Chiriac C."/>
            <person name="Salcher M."/>
            <person name="Ghai R."/>
            <person name="Kavagutti S V."/>
        </authorList>
    </citation>
    <scope>NUCLEOTIDE SEQUENCE</scope>
</reference>
<evidence type="ECO:0000313" key="1">
    <source>
        <dbReference type="EMBL" id="CAB4136935.1"/>
    </source>
</evidence>
<protein>
    <submittedName>
        <fullName evidence="1">Uncharacterized protein</fullName>
    </submittedName>
</protein>
<dbReference type="EMBL" id="LR796326">
    <property type="protein sequence ID" value="CAB4136935.1"/>
    <property type="molecule type" value="Genomic_DNA"/>
</dbReference>